<keyword evidence="2" id="KW-1185">Reference proteome</keyword>
<evidence type="ECO:0000313" key="1">
    <source>
        <dbReference type="EMBL" id="WVZ13021.1"/>
    </source>
</evidence>
<dbReference type="Proteomes" id="UP001374535">
    <property type="component" value="Chromosome 5"/>
</dbReference>
<protein>
    <submittedName>
        <fullName evidence="1">Uncharacterized protein</fullName>
    </submittedName>
</protein>
<organism evidence="1 2">
    <name type="scientific">Vigna mungo</name>
    <name type="common">Black gram</name>
    <name type="synonym">Phaseolus mungo</name>
    <dbReference type="NCBI Taxonomy" id="3915"/>
    <lineage>
        <taxon>Eukaryota</taxon>
        <taxon>Viridiplantae</taxon>
        <taxon>Streptophyta</taxon>
        <taxon>Embryophyta</taxon>
        <taxon>Tracheophyta</taxon>
        <taxon>Spermatophyta</taxon>
        <taxon>Magnoliopsida</taxon>
        <taxon>eudicotyledons</taxon>
        <taxon>Gunneridae</taxon>
        <taxon>Pentapetalae</taxon>
        <taxon>rosids</taxon>
        <taxon>fabids</taxon>
        <taxon>Fabales</taxon>
        <taxon>Fabaceae</taxon>
        <taxon>Papilionoideae</taxon>
        <taxon>50 kb inversion clade</taxon>
        <taxon>NPAAA clade</taxon>
        <taxon>indigoferoid/millettioid clade</taxon>
        <taxon>Phaseoleae</taxon>
        <taxon>Vigna</taxon>
    </lineage>
</organism>
<name>A0AAQ3S256_VIGMU</name>
<accession>A0AAQ3S256</accession>
<sequence>MLLHISAEEEVLPPALLHHIIKPGLIYGKVIAVPRIDSWSGDIHHHHLDLRTLQGNHSHGWPTNITGSDAANFHHFLFLSNSLRNKNTQCSRLKITHKQCKFQTHSKNVLHHNSTR</sequence>
<dbReference type="AlphaFoldDB" id="A0AAQ3S256"/>
<reference evidence="1 2" key="1">
    <citation type="journal article" date="2023" name="Life. Sci Alliance">
        <title>Evolutionary insights into 3D genome organization and epigenetic landscape of Vigna mungo.</title>
        <authorList>
            <person name="Junaid A."/>
            <person name="Singh B."/>
            <person name="Bhatia S."/>
        </authorList>
    </citation>
    <scope>NUCLEOTIDE SEQUENCE [LARGE SCALE GENOMIC DNA]</scope>
    <source>
        <strain evidence="1">Urdbean</strain>
    </source>
</reference>
<proteinExistence type="predicted"/>
<gene>
    <name evidence="1" type="ORF">V8G54_017551</name>
</gene>
<evidence type="ECO:0000313" key="2">
    <source>
        <dbReference type="Proteomes" id="UP001374535"/>
    </source>
</evidence>
<dbReference type="EMBL" id="CP144696">
    <property type="protein sequence ID" value="WVZ13021.1"/>
    <property type="molecule type" value="Genomic_DNA"/>
</dbReference>